<dbReference type="EMBL" id="JAGSOV010000033">
    <property type="protein sequence ID" value="MCO1656178.1"/>
    <property type="molecule type" value="Genomic_DNA"/>
</dbReference>
<dbReference type="PANTHER" id="PTHR43283:SF3">
    <property type="entry name" value="BETA-LACTAMASE FAMILY PROTEIN (AFU_ORTHOLOGUE AFUA_5G07500)"/>
    <property type="match status" value="1"/>
</dbReference>
<comment type="caution">
    <text evidence="2">The sequence shown here is derived from an EMBL/GenBank/DDBJ whole genome shotgun (WGS) entry which is preliminary data.</text>
</comment>
<evidence type="ECO:0000313" key="3">
    <source>
        <dbReference type="Proteomes" id="UP001165283"/>
    </source>
</evidence>
<gene>
    <name evidence="2" type="ORF">KDL28_14050</name>
</gene>
<reference evidence="2" key="1">
    <citation type="submission" date="2021-04" db="EMBL/GenBank/DDBJ databases">
        <title>Pseudonocardia sp. nov., isolated from sandy soil of mangrove forest.</title>
        <authorList>
            <person name="Zan Z."/>
            <person name="Huang R."/>
            <person name="Liu W."/>
        </authorList>
    </citation>
    <scope>NUCLEOTIDE SEQUENCE</scope>
    <source>
        <strain evidence="2">S2-4</strain>
    </source>
</reference>
<dbReference type="InterPro" id="IPR001466">
    <property type="entry name" value="Beta-lactam-related"/>
</dbReference>
<proteinExistence type="predicted"/>
<evidence type="ECO:0000313" key="2">
    <source>
        <dbReference type="EMBL" id="MCO1656178.1"/>
    </source>
</evidence>
<dbReference type="Pfam" id="PF00144">
    <property type="entry name" value="Beta-lactamase"/>
    <property type="match status" value="1"/>
</dbReference>
<name>A0ABT0ZZS4_9PSEU</name>
<protein>
    <submittedName>
        <fullName evidence="2">Beta-lactamase family protein</fullName>
    </submittedName>
</protein>
<feature type="domain" description="Beta-lactamase-related" evidence="1">
    <location>
        <begin position="28"/>
        <end position="381"/>
    </location>
</feature>
<dbReference type="PANTHER" id="PTHR43283">
    <property type="entry name" value="BETA-LACTAMASE-RELATED"/>
    <property type="match status" value="1"/>
</dbReference>
<sequence length="404" mass="42873">MSRSPRPGPSRVTTPALAPDRLSRLHDVLARHVERGAAPGLVSVVARGGETRVDAIGAMAVDGPSMPEDAIFRISSMTKPVVAVAALLLVEECVLRLDDPVDRFLPELADRRVVRRIDGPVEDTVPARRPITLRDLLTFRMGTGVHLGPCPVADAAAPLELFVGPPRPALPPEPDEWMRRFATLPLMAQPGERWLYNTGSDVLGVLIARASGSALPDVLRERIFEPLGMVDTGFAVPPAAADRLVGAYTPDPATGALHPYPAAAQWLTAPAFPSGVGGLVSTAADYLAFARMLHRGGAPVLSRPSVRAMTTDQLTPEQKAPGGLFADDFDGRGWGFGVSVVTRHDTPAAPVGQYGWDGGLGTVWRNDPAEDMITVLLTNVAWTSPRPPVLARDFLTGAYAAVAG</sequence>
<keyword evidence="3" id="KW-1185">Reference proteome</keyword>
<accession>A0ABT0ZZS4</accession>
<dbReference type="Gene3D" id="3.40.710.10">
    <property type="entry name" value="DD-peptidase/beta-lactamase superfamily"/>
    <property type="match status" value="1"/>
</dbReference>
<dbReference type="InterPro" id="IPR012338">
    <property type="entry name" value="Beta-lactam/transpept-like"/>
</dbReference>
<evidence type="ECO:0000259" key="1">
    <source>
        <dbReference type="Pfam" id="PF00144"/>
    </source>
</evidence>
<dbReference type="SUPFAM" id="SSF56601">
    <property type="entry name" value="beta-lactamase/transpeptidase-like"/>
    <property type="match status" value="1"/>
</dbReference>
<organism evidence="2 3">
    <name type="scientific">Pseudonocardia humida</name>
    <dbReference type="NCBI Taxonomy" id="2800819"/>
    <lineage>
        <taxon>Bacteria</taxon>
        <taxon>Bacillati</taxon>
        <taxon>Actinomycetota</taxon>
        <taxon>Actinomycetes</taxon>
        <taxon>Pseudonocardiales</taxon>
        <taxon>Pseudonocardiaceae</taxon>
        <taxon>Pseudonocardia</taxon>
    </lineage>
</organism>
<dbReference type="InterPro" id="IPR050789">
    <property type="entry name" value="Diverse_Enzym_Activities"/>
</dbReference>
<dbReference type="Proteomes" id="UP001165283">
    <property type="component" value="Unassembled WGS sequence"/>
</dbReference>